<reference evidence="2" key="1">
    <citation type="submission" date="2017-08" db="EMBL/GenBank/DDBJ databases">
        <authorList>
            <person name="Polle J.E."/>
            <person name="Barry K."/>
            <person name="Cushman J."/>
            <person name="Schmutz J."/>
            <person name="Tran D."/>
            <person name="Hathwaick L.T."/>
            <person name="Yim W.C."/>
            <person name="Jenkins J."/>
            <person name="Mckie-Krisberg Z.M."/>
            <person name="Prochnik S."/>
            <person name="Lindquist E."/>
            <person name="Dockter R.B."/>
            <person name="Adam C."/>
            <person name="Molina H."/>
            <person name="Bunkerborg J."/>
            <person name="Jin E."/>
            <person name="Buchheim M."/>
            <person name="Magnuson J."/>
        </authorList>
    </citation>
    <scope>NUCLEOTIDE SEQUENCE</scope>
    <source>
        <strain evidence="2">CCAP 19/18</strain>
    </source>
</reference>
<evidence type="ECO:0000313" key="2">
    <source>
        <dbReference type="EMBL" id="KAF5826254.1"/>
    </source>
</evidence>
<comment type="caution">
    <text evidence="2">The sequence shown here is derived from an EMBL/GenBank/DDBJ whole genome shotgun (WGS) entry which is preliminary data.</text>
</comment>
<feature type="compositionally biased region" description="Basic and acidic residues" evidence="1">
    <location>
        <begin position="217"/>
        <end position="227"/>
    </location>
</feature>
<feature type="compositionally biased region" description="Low complexity" evidence="1">
    <location>
        <begin position="912"/>
        <end position="932"/>
    </location>
</feature>
<dbReference type="Proteomes" id="UP000815325">
    <property type="component" value="Unassembled WGS sequence"/>
</dbReference>
<feature type="compositionally biased region" description="Low complexity" evidence="1">
    <location>
        <begin position="393"/>
        <end position="415"/>
    </location>
</feature>
<organism evidence="2 3">
    <name type="scientific">Dunaliella salina</name>
    <name type="common">Green alga</name>
    <name type="synonym">Protococcus salinus</name>
    <dbReference type="NCBI Taxonomy" id="3046"/>
    <lineage>
        <taxon>Eukaryota</taxon>
        <taxon>Viridiplantae</taxon>
        <taxon>Chlorophyta</taxon>
        <taxon>core chlorophytes</taxon>
        <taxon>Chlorophyceae</taxon>
        <taxon>CS clade</taxon>
        <taxon>Chlamydomonadales</taxon>
        <taxon>Dunaliellaceae</taxon>
        <taxon>Dunaliella</taxon>
    </lineage>
</organism>
<feature type="compositionally biased region" description="Gly residues" evidence="1">
    <location>
        <begin position="783"/>
        <end position="800"/>
    </location>
</feature>
<proteinExistence type="predicted"/>
<feature type="compositionally biased region" description="Polar residues" evidence="1">
    <location>
        <begin position="480"/>
        <end position="491"/>
    </location>
</feature>
<feature type="region of interest" description="Disordered" evidence="1">
    <location>
        <begin position="780"/>
        <end position="827"/>
    </location>
</feature>
<feature type="region of interest" description="Disordered" evidence="1">
    <location>
        <begin position="873"/>
        <end position="932"/>
    </location>
</feature>
<feature type="compositionally biased region" description="Basic and acidic residues" evidence="1">
    <location>
        <begin position="958"/>
        <end position="976"/>
    </location>
</feature>
<feature type="compositionally biased region" description="Basic and acidic residues" evidence="1">
    <location>
        <begin position="593"/>
        <end position="607"/>
    </location>
</feature>
<feature type="compositionally biased region" description="Low complexity" evidence="1">
    <location>
        <begin position="375"/>
        <end position="386"/>
    </location>
</feature>
<feature type="region of interest" description="Disordered" evidence="1">
    <location>
        <begin position="1006"/>
        <end position="1042"/>
    </location>
</feature>
<protein>
    <submittedName>
        <fullName evidence="2">Uncharacterized protein</fullName>
    </submittedName>
</protein>
<feature type="compositionally biased region" description="Low complexity" evidence="1">
    <location>
        <begin position="641"/>
        <end position="656"/>
    </location>
</feature>
<gene>
    <name evidence="2" type="ORF">DUNSADRAFT_3920</name>
</gene>
<feature type="compositionally biased region" description="Acidic residues" evidence="1">
    <location>
        <begin position="245"/>
        <end position="280"/>
    </location>
</feature>
<feature type="region of interest" description="Disordered" evidence="1">
    <location>
        <begin position="110"/>
        <end position="288"/>
    </location>
</feature>
<feature type="region of interest" description="Disordered" evidence="1">
    <location>
        <begin position="954"/>
        <end position="977"/>
    </location>
</feature>
<feature type="compositionally biased region" description="Basic and acidic residues" evidence="1">
    <location>
        <begin position="179"/>
        <end position="191"/>
    </location>
</feature>
<keyword evidence="3" id="KW-1185">Reference proteome</keyword>
<feature type="compositionally biased region" description="Low complexity" evidence="1">
    <location>
        <begin position="447"/>
        <end position="461"/>
    </location>
</feature>
<accession>A0ABQ7FV32</accession>
<evidence type="ECO:0000313" key="3">
    <source>
        <dbReference type="Proteomes" id="UP000815325"/>
    </source>
</evidence>
<feature type="region of interest" description="Disordered" evidence="1">
    <location>
        <begin position="366"/>
        <end position="698"/>
    </location>
</feature>
<name>A0ABQ7FV32_DUNSA</name>
<feature type="compositionally biased region" description="Acidic residues" evidence="1">
    <location>
        <begin position="125"/>
        <end position="154"/>
    </location>
</feature>
<sequence length="1080" mass="113532">MKAYSASPYLSRPDFAFLLACRPAEADLLFSDVAKRRALKASKRSSIKRVHRYANLLLAYRYAIREVSVNDHISLVRNRDLEALRRRQQMADGGKRGRLSRALGFEGYVGSADAQMPHGPPLGAFDDEEEDSSEEEGGEEQEEEEEEEEVEDSGVQDTAAASQERSAGGVDGLATADQGGKEGEGERKEPRASMVEGQKGHGNHAELGGGRGIVSGHQDRERGEVVAEGKGLAAQGEQYEGGNEKEDEEEDEMFEVVDEEEEEEEEEEEDDDDTWEEWESQDGKPPEVEITITVDKEGDKGKGDGYNCEVQLGPEADDFTARFNVNEAAVDQPAMDAMLEADGLGGVRTFLERCFKEEVRNLHTIQQLEKLWNRSSSSTSSASTSSDTKGKNSGDNSMSDSTSSSGHGSESTGASLPSKNSLTTRLNRQNRLSTGRRSSSPAEGPRDGSASSTKDGSSTDDGPLREGRRARPPYRMSPTADRSNSTNEGPDSSSSSSSSRSSSSGQSPQERGIGGELARHKHGQDHSSGVSRPGQDDAQGRGESMMPRRHSQEPQAFDVQGGSSSSSSSGSSTEADQTGNVAGEGEGQELSVAEERDAAARRVREMRQQSSPGQGDSNRTQGSGSRNSLDPDEEPGRKGTGRSLGSSTSSSSNSLSDAKGVQKDGDDARDEDSEEANSKDLPAEDSEEAQQLAHELLGRPVSSSEAAALVAALRQATDVFAVPEIAAAEAAQKAKAQAAAEAAAAAAAAAAVIAGPGGTTNTYSLSDLLQAWRDGAAAAAASAGGGGGKPGVSGKRGGGSKGKKSASDPRESRGKQLGRSNGAWDDNNVDAMTRALMEVFGLDSMGKGMGNSARLGRQRPQQQVRLLLEEWPGAWAQPPPPQVPETTSPSSRSSALGNGPSPSRVPARRSRGSIFGRPLASRAPAAPPRGLGAAGVTPAGISWGAIGGVGLALGSSGAEDHKEQEQEQEEQRRSSVRDLSVVARLMEALHKPPTEVTGEAGKDIIVTLDSGDGSSSSSSSSSSAGSWDSADAEVGWSKGGPMESDLIREIGDAWCEYEQELMGKWVEGVGLSPAAFLEGS</sequence>
<feature type="compositionally biased region" description="Low complexity" evidence="1">
    <location>
        <begin position="561"/>
        <end position="572"/>
    </location>
</feature>
<feature type="compositionally biased region" description="Polar residues" evidence="1">
    <location>
        <begin position="608"/>
        <end position="628"/>
    </location>
</feature>
<dbReference type="EMBL" id="MU071127">
    <property type="protein sequence ID" value="KAF5826254.1"/>
    <property type="molecule type" value="Genomic_DNA"/>
</dbReference>
<feature type="compositionally biased region" description="Low complexity" evidence="1">
    <location>
        <begin position="492"/>
        <end position="504"/>
    </location>
</feature>
<feature type="compositionally biased region" description="Basic and acidic residues" evidence="1">
    <location>
        <begin position="805"/>
        <end position="814"/>
    </location>
</feature>
<evidence type="ECO:0000256" key="1">
    <source>
        <dbReference type="SAM" id="MobiDB-lite"/>
    </source>
</evidence>
<feature type="compositionally biased region" description="Polar residues" evidence="1">
    <location>
        <begin position="417"/>
        <end position="441"/>
    </location>
</feature>
<feature type="compositionally biased region" description="Low complexity" evidence="1">
    <location>
        <begin position="1009"/>
        <end position="1029"/>
    </location>
</feature>